<evidence type="ECO:0000256" key="1">
    <source>
        <dbReference type="ARBA" id="ARBA00022741"/>
    </source>
</evidence>
<dbReference type="EMBL" id="JAPWDV010000003">
    <property type="protein sequence ID" value="KAJ6217594.1"/>
    <property type="molecule type" value="Genomic_DNA"/>
</dbReference>
<accession>A0A9Q0M2A0</accession>
<name>A0A9Q0M2A0_BLOTA</name>
<dbReference type="InterPro" id="IPR017441">
    <property type="entry name" value="Protein_kinase_ATP_BS"/>
</dbReference>
<dbReference type="PROSITE" id="PS50011">
    <property type="entry name" value="PROTEIN_KINASE_DOM"/>
    <property type="match status" value="1"/>
</dbReference>
<organism evidence="7 8">
    <name type="scientific">Blomia tropicalis</name>
    <name type="common">Mite</name>
    <dbReference type="NCBI Taxonomy" id="40697"/>
    <lineage>
        <taxon>Eukaryota</taxon>
        <taxon>Metazoa</taxon>
        <taxon>Ecdysozoa</taxon>
        <taxon>Arthropoda</taxon>
        <taxon>Chelicerata</taxon>
        <taxon>Arachnida</taxon>
        <taxon>Acari</taxon>
        <taxon>Acariformes</taxon>
        <taxon>Sarcoptiformes</taxon>
        <taxon>Astigmata</taxon>
        <taxon>Glycyphagoidea</taxon>
        <taxon>Echimyopodidae</taxon>
        <taxon>Blomia</taxon>
    </lineage>
</organism>
<dbReference type="SUPFAM" id="SSF56112">
    <property type="entry name" value="Protein kinase-like (PK-like)"/>
    <property type="match status" value="1"/>
</dbReference>
<feature type="compositionally biased region" description="Low complexity" evidence="5">
    <location>
        <begin position="408"/>
        <end position="421"/>
    </location>
</feature>
<reference evidence="7" key="1">
    <citation type="submission" date="2022-12" db="EMBL/GenBank/DDBJ databases">
        <title>Genome assemblies of Blomia tropicalis.</title>
        <authorList>
            <person name="Cui Y."/>
        </authorList>
    </citation>
    <scope>NUCLEOTIDE SEQUENCE</scope>
    <source>
        <tissue evidence="7">Adult mites</tissue>
    </source>
</reference>
<dbReference type="InterPro" id="IPR008271">
    <property type="entry name" value="Ser/Thr_kinase_AS"/>
</dbReference>
<sequence>MFHSSYKYVDSPESYPTVPFDEPPIDYSEDEHEDCHQMWPKVRPIDNFDQINGSHLKQLPVIPFNKIRFDELVGQGGFGKVYHAKLNGHSVAVKEPIYYDNSLISHINQAIIDEAKLHYHLIHPNIVQMHGISFQGDKVFIVMEYAHGNSLRELISKRTLSPNVIIKFAIQISSAMEYLHNFRPRSIIHRDLKSPNILLNEPIYDDNWRDKQLKLTDLGLAQEFTHSTKMSQCGTYAWMAPESITESRFSKSSDVWSFGVVLWELLTGQIPYRDFSGPAIAFGIGNGRLTLPIPTTSCWNQDSKLRPNFTEIRFLLQKSSFNVVNVKQFQKMKKNWFNEIENIWQSLKEKEKELESREEEAKRKEKETRRKEEEVEMMKRALRQQSEELRRREIEVVSRELNVLLQQQKQQVDSQDQSSGKQKWRSQRKKLVAPNTKIGYPQNFCHNLTVTSSQDDYSLPILQARALNQTWGPGTKIRPELNMNLFQDTNSTCNSQNLDNRVYEKETNREVNKPPKGPKKIGSFLKKIFRSSKSNLNRLNTNESDEVVDQVDNEYDYEQLEKAKLREQFVLNRTYHGHTKHSERKRLDFYEHFQSQICYESDDDDDDDEINYNGITDNCSYWNESCDLQELDRRMSPINRNDVIRSPIRRRRQFVINNKNYQDFNNNSEHITNEPDKLQSNSSINYQSSTSRSNSFRSNSKSHTSMSTSEHGFDEELLQEFDRFEQEFQSMNCHSSH</sequence>
<evidence type="ECO:0000259" key="6">
    <source>
        <dbReference type="PROSITE" id="PS50011"/>
    </source>
</evidence>
<feature type="region of interest" description="Disordered" evidence="5">
    <location>
        <begin position="408"/>
        <end position="430"/>
    </location>
</feature>
<keyword evidence="4" id="KW-0175">Coiled coil</keyword>
<dbReference type="Gene3D" id="1.10.510.10">
    <property type="entry name" value="Transferase(Phosphotransferase) domain 1"/>
    <property type="match status" value="1"/>
</dbReference>
<dbReference type="PROSITE" id="PS00108">
    <property type="entry name" value="PROTEIN_KINASE_ST"/>
    <property type="match status" value="1"/>
</dbReference>
<gene>
    <name evidence="7" type="ORF">RDWZM_008751</name>
</gene>
<dbReference type="InterPro" id="IPR000719">
    <property type="entry name" value="Prot_kinase_dom"/>
</dbReference>
<dbReference type="InterPro" id="IPR011009">
    <property type="entry name" value="Kinase-like_dom_sf"/>
</dbReference>
<dbReference type="AlphaFoldDB" id="A0A9Q0M2A0"/>
<dbReference type="GO" id="GO:0005524">
    <property type="term" value="F:ATP binding"/>
    <property type="evidence" value="ECO:0007669"/>
    <property type="project" value="UniProtKB-UniRule"/>
</dbReference>
<dbReference type="GO" id="GO:0004706">
    <property type="term" value="F:JUN kinase kinase kinase activity"/>
    <property type="evidence" value="ECO:0007669"/>
    <property type="project" value="TreeGrafter"/>
</dbReference>
<evidence type="ECO:0000256" key="3">
    <source>
        <dbReference type="PROSITE-ProRule" id="PRU10141"/>
    </source>
</evidence>
<keyword evidence="2 3" id="KW-0067">ATP-binding</keyword>
<dbReference type="InterPro" id="IPR051681">
    <property type="entry name" value="Ser/Thr_Kinases-Pseudokinases"/>
</dbReference>
<feature type="region of interest" description="Disordered" evidence="5">
    <location>
        <begin position="665"/>
        <end position="712"/>
    </location>
</feature>
<dbReference type="Pfam" id="PF00069">
    <property type="entry name" value="Pkinase"/>
    <property type="match status" value="1"/>
</dbReference>
<dbReference type="PANTHER" id="PTHR44329:SF293">
    <property type="entry name" value="MITOGEN-ACTIVATED PROTEIN KINASE KINASE KINASE"/>
    <property type="match status" value="1"/>
</dbReference>
<dbReference type="SMART" id="SM00220">
    <property type="entry name" value="S_TKc"/>
    <property type="match status" value="1"/>
</dbReference>
<evidence type="ECO:0000313" key="7">
    <source>
        <dbReference type="EMBL" id="KAJ6217594.1"/>
    </source>
</evidence>
<keyword evidence="8" id="KW-1185">Reference proteome</keyword>
<evidence type="ECO:0000313" key="8">
    <source>
        <dbReference type="Proteomes" id="UP001142055"/>
    </source>
</evidence>
<keyword evidence="1 3" id="KW-0547">Nucleotide-binding</keyword>
<feature type="coiled-coil region" evidence="4">
    <location>
        <begin position="344"/>
        <end position="395"/>
    </location>
</feature>
<proteinExistence type="predicted"/>
<evidence type="ECO:0000256" key="2">
    <source>
        <dbReference type="ARBA" id="ARBA00022840"/>
    </source>
</evidence>
<dbReference type="Proteomes" id="UP001142055">
    <property type="component" value="Chromosome 3"/>
</dbReference>
<evidence type="ECO:0000256" key="4">
    <source>
        <dbReference type="SAM" id="Coils"/>
    </source>
</evidence>
<dbReference type="Gene3D" id="3.30.200.20">
    <property type="entry name" value="Phosphorylase Kinase, domain 1"/>
    <property type="match status" value="1"/>
</dbReference>
<evidence type="ECO:0000256" key="5">
    <source>
        <dbReference type="SAM" id="MobiDB-lite"/>
    </source>
</evidence>
<comment type="caution">
    <text evidence="7">The sequence shown here is derived from an EMBL/GenBank/DDBJ whole genome shotgun (WGS) entry which is preliminary data.</text>
</comment>
<feature type="domain" description="Protein kinase" evidence="6">
    <location>
        <begin position="67"/>
        <end position="321"/>
    </location>
</feature>
<dbReference type="PROSITE" id="PS00107">
    <property type="entry name" value="PROTEIN_KINASE_ATP"/>
    <property type="match status" value="1"/>
</dbReference>
<protein>
    <recommendedName>
        <fullName evidence="6">Protein kinase domain-containing protein</fullName>
    </recommendedName>
</protein>
<dbReference type="PANTHER" id="PTHR44329">
    <property type="entry name" value="SERINE/THREONINE-PROTEIN KINASE TNNI3K-RELATED"/>
    <property type="match status" value="1"/>
</dbReference>
<feature type="compositionally biased region" description="Low complexity" evidence="5">
    <location>
        <begin position="680"/>
        <end position="709"/>
    </location>
</feature>
<feature type="binding site" evidence="3">
    <location>
        <position position="94"/>
    </location>
    <ligand>
        <name>ATP</name>
        <dbReference type="ChEBI" id="CHEBI:30616"/>
    </ligand>
</feature>